<evidence type="ECO:0000256" key="2">
    <source>
        <dbReference type="SAM" id="SignalP"/>
    </source>
</evidence>
<feature type="region of interest" description="Disordered" evidence="1">
    <location>
        <begin position="45"/>
        <end position="68"/>
    </location>
</feature>
<feature type="compositionally biased region" description="Basic and acidic residues" evidence="1">
    <location>
        <begin position="45"/>
        <end position="60"/>
    </location>
</feature>
<protein>
    <recommendedName>
        <fullName evidence="5">Lipoprotein</fullName>
    </recommendedName>
</protein>
<feature type="signal peptide" evidence="2">
    <location>
        <begin position="1"/>
        <end position="23"/>
    </location>
</feature>
<keyword evidence="2" id="KW-0732">Signal</keyword>
<evidence type="ECO:0000313" key="3">
    <source>
        <dbReference type="EMBL" id="HJF84777.1"/>
    </source>
</evidence>
<dbReference type="EMBL" id="DYVR01000102">
    <property type="protein sequence ID" value="HJF84777.1"/>
    <property type="molecule type" value="Genomic_DNA"/>
</dbReference>
<evidence type="ECO:0000313" key="4">
    <source>
        <dbReference type="Proteomes" id="UP000780768"/>
    </source>
</evidence>
<dbReference type="Proteomes" id="UP000780768">
    <property type="component" value="Unassembled WGS sequence"/>
</dbReference>
<name>A0A921L7Q8_9FIRM</name>
<evidence type="ECO:0008006" key="5">
    <source>
        <dbReference type="Google" id="ProtNLM"/>
    </source>
</evidence>
<evidence type="ECO:0000256" key="1">
    <source>
        <dbReference type="SAM" id="MobiDB-lite"/>
    </source>
</evidence>
<proteinExistence type="predicted"/>
<sequence length="240" mass="26888">MNKKCSVLLILMCISLCFITSGCGWNTSFLGKAVAEIEHMVSDEATDDTVKKSDEEKEQSTNKQASPVKKDVLAQANEVLQSKNAIYKLSAVSKFDEDGFFGLDISKGITFVIYDKKDDMIARVDYDKALLRPRDNKYETMDRMAPLIFKMHIENDNKNGEDKILGVWNGKVHEVPIYALFEVDANNNIVPGMLYSAQGENPSHYHGVLKEQKNVNLANIVLTHADSLNEDIIKRGISLP</sequence>
<feature type="chain" id="PRO_5039014516" description="Lipoprotein" evidence="2">
    <location>
        <begin position="24"/>
        <end position="240"/>
    </location>
</feature>
<dbReference type="AlphaFoldDB" id="A0A921L7Q8"/>
<comment type="caution">
    <text evidence="3">The sequence shown here is derived from an EMBL/GenBank/DDBJ whole genome shotgun (WGS) entry which is preliminary data.</text>
</comment>
<reference evidence="3" key="2">
    <citation type="submission" date="2021-09" db="EMBL/GenBank/DDBJ databases">
        <authorList>
            <person name="Gilroy R."/>
        </authorList>
    </citation>
    <scope>NUCLEOTIDE SEQUENCE</scope>
    <source>
        <strain evidence="3">7318</strain>
    </source>
</reference>
<organism evidence="3 4">
    <name type="scientific">Megamonas hypermegale</name>
    <dbReference type="NCBI Taxonomy" id="158847"/>
    <lineage>
        <taxon>Bacteria</taxon>
        <taxon>Bacillati</taxon>
        <taxon>Bacillota</taxon>
        <taxon>Negativicutes</taxon>
        <taxon>Selenomonadales</taxon>
        <taxon>Selenomonadaceae</taxon>
        <taxon>Megamonas</taxon>
    </lineage>
</organism>
<accession>A0A921L7Q8</accession>
<dbReference type="PROSITE" id="PS51257">
    <property type="entry name" value="PROKAR_LIPOPROTEIN"/>
    <property type="match status" value="1"/>
</dbReference>
<gene>
    <name evidence="3" type="ORF">K8V65_03860</name>
</gene>
<reference evidence="3" key="1">
    <citation type="journal article" date="2021" name="PeerJ">
        <title>Extensive microbial diversity within the chicken gut microbiome revealed by metagenomics and culture.</title>
        <authorList>
            <person name="Gilroy R."/>
            <person name="Ravi A."/>
            <person name="Getino M."/>
            <person name="Pursley I."/>
            <person name="Horton D.L."/>
            <person name="Alikhan N.F."/>
            <person name="Baker D."/>
            <person name="Gharbi K."/>
            <person name="Hall N."/>
            <person name="Watson M."/>
            <person name="Adriaenssens E.M."/>
            <person name="Foster-Nyarko E."/>
            <person name="Jarju S."/>
            <person name="Secka A."/>
            <person name="Antonio M."/>
            <person name="Oren A."/>
            <person name="Chaudhuri R.R."/>
            <person name="La Ragione R."/>
            <person name="Hildebrand F."/>
            <person name="Pallen M.J."/>
        </authorList>
    </citation>
    <scope>NUCLEOTIDE SEQUENCE</scope>
    <source>
        <strain evidence="3">7318</strain>
    </source>
</reference>